<feature type="region of interest" description="Disordered" evidence="1">
    <location>
        <begin position="317"/>
        <end position="357"/>
    </location>
</feature>
<comment type="caution">
    <text evidence="2">The sequence shown here is derived from an EMBL/GenBank/DDBJ whole genome shotgun (WGS) entry which is preliminary data.</text>
</comment>
<sequence>MPDQLPRKFADWKQAAKCNNIDHTQSLSAGTTFPSGSKFNFEHFLRLRVLYIEEQRPKSLGESRGFPRERLEEMKRTLKEDTDASFLRSFLQDRGKIAGVFAVALEHLHLIAKRGVRILEDYEDISDLKIISSPRKSRSMTKSGAHYHQSSVSTMPPSTPTPKPQKSHFESLILNDNSDDFDISSLTIDSAEEVVSAPNSDLRRARDLVERSDFSPGDEQTVNAALVALIMALSWSLGYTGRAHHDRARLSIPRDAETDLYAACVDGLIMHLNEDKYNGFMEAKRDFRGQNQSVRRQIAAQMAAFIFEQDVVLAEKETEKETRKAPKGKGKKAEAKSSSKGKGKKVEDKEDRIKDKDGGDQERFRKWMVSLDGYWAHINIATYDRDYVEFLSGLQPSAAGGTFMEMVEYGPFDLRVWSGKKQIPRLENINEKSNDVDSEVLNGLVNEPWYHNAIDRTMIPHHTTPQQAAQTPTK</sequence>
<feature type="compositionally biased region" description="Basic and acidic residues" evidence="1">
    <location>
        <begin position="344"/>
        <end position="357"/>
    </location>
</feature>
<reference evidence="2" key="1">
    <citation type="submission" date="2021-03" db="EMBL/GenBank/DDBJ databases">
        <authorList>
            <person name="Tagirdzhanova G."/>
        </authorList>
    </citation>
    <scope>NUCLEOTIDE SEQUENCE</scope>
</reference>
<dbReference type="EMBL" id="CAJPDR010000280">
    <property type="protein sequence ID" value="CAF9930167.1"/>
    <property type="molecule type" value="Genomic_DNA"/>
</dbReference>
<evidence type="ECO:0000313" key="2">
    <source>
        <dbReference type="EMBL" id="CAF9930167.1"/>
    </source>
</evidence>
<dbReference type="Proteomes" id="UP000664203">
    <property type="component" value="Unassembled WGS sequence"/>
</dbReference>
<evidence type="ECO:0000256" key="1">
    <source>
        <dbReference type="SAM" id="MobiDB-lite"/>
    </source>
</evidence>
<keyword evidence="3" id="KW-1185">Reference proteome</keyword>
<dbReference type="AlphaFoldDB" id="A0A8H3FW52"/>
<accession>A0A8H3FW52</accession>
<name>A0A8H3FW52_9LECA</name>
<evidence type="ECO:0000313" key="3">
    <source>
        <dbReference type="Proteomes" id="UP000664203"/>
    </source>
</evidence>
<dbReference type="OrthoDB" id="3508621at2759"/>
<feature type="region of interest" description="Disordered" evidence="1">
    <location>
        <begin position="136"/>
        <end position="167"/>
    </location>
</feature>
<organism evidence="2 3">
    <name type="scientific">Alectoria fallacina</name>
    <dbReference type="NCBI Taxonomy" id="1903189"/>
    <lineage>
        <taxon>Eukaryota</taxon>
        <taxon>Fungi</taxon>
        <taxon>Dikarya</taxon>
        <taxon>Ascomycota</taxon>
        <taxon>Pezizomycotina</taxon>
        <taxon>Lecanoromycetes</taxon>
        <taxon>OSLEUM clade</taxon>
        <taxon>Lecanoromycetidae</taxon>
        <taxon>Lecanorales</taxon>
        <taxon>Lecanorineae</taxon>
        <taxon>Parmeliaceae</taxon>
        <taxon>Alectoria</taxon>
    </lineage>
</organism>
<proteinExistence type="predicted"/>
<protein>
    <submittedName>
        <fullName evidence="2">Uncharacterized protein</fullName>
    </submittedName>
</protein>
<gene>
    <name evidence="2" type="ORF">ALECFALPRED_004542</name>
</gene>